<evidence type="ECO:0000256" key="3">
    <source>
        <dbReference type="ARBA" id="ARBA00022630"/>
    </source>
</evidence>
<evidence type="ECO:0000313" key="7">
    <source>
        <dbReference type="EMBL" id="KAK6333980.1"/>
    </source>
</evidence>
<dbReference type="GO" id="GO:0071949">
    <property type="term" value="F:FAD binding"/>
    <property type="evidence" value="ECO:0007669"/>
    <property type="project" value="InterPro"/>
</dbReference>
<dbReference type="EMBL" id="JAVHNQ010000013">
    <property type="protein sequence ID" value="KAK6333980.1"/>
    <property type="molecule type" value="Genomic_DNA"/>
</dbReference>
<organism evidence="7 8">
    <name type="scientific">Orbilia brochopaga</name>
    <dbReference type="NCBI Taxonomy" id="3140254"/>
    <lineage>
        <taxon>Eukaryota</taxon>
        <taxon>Fungi</taxon>
        <taxon>Dikarya</taxon>
        <taxon>Ascomycota</taxon>
        <taxon>Pezizomycotina</taxon>
        <taxon>Orbiliomycetes</taxon>
        <taxon>Orbiliales</taxon>
        <taxon>Orbiliaceae</taxon>
        <taxon>Orbilia</taxon>
    </lineage>
</organism>
<keyword evidence="5" id="KW-0560">Oxidoreductase</keyword>
<protein>
    <recommendedName>
        <fullName evidence="6">FAD-binding PCMH-type domain-containing protein</fullName>
    </recommendedName>
</protein>
<dbReference type="Proteomes" id="UP001375240">
    <property type="component" value="Unassembled WGS sequence"/>
</dbReference>
<dbReference type="InterPro" id="IPR006094">
    <property type="entry name" value="Oxid_FAD_bind_N"/>
</dbReference>
<comment type="similarity">
    <text evidence="2">Belongs to the oxygen-dependent FAD-linked oxidoreductase family.</text>
</comment>
<dbReference type="Gene3D" id="3.40.462.20">
    <property type="match status" value="1"/>
</dbReference>
<evidence type="ECO:0000256" key="5">
    <source>
        <dbReference type="ARBA" id="ARBA00023002"/>
    </source>
</evidence>
<sequence length="523" mass="59222">MATIAGLACEQYAIGTAEYEKRYEQFATSSFKSENRMRPALIVFPKTKEDISKVVKHAKRHKIAVAIRTGGHQYSGASSTFAPNIQLDLRTTFQGSDDRHIFEKNGKIFVRTSVSWSLGEFHDFLARYNLFITHGVCIDVGLGGHIQTGGYGLLLRSFGLFGDHIVSLEIIDHNGDVVEVTPTSDKDLFGAILGGSPGNFGVITHFTVQVYRDADYQGARCLKALYWYDEKILKRLLDIGAEMADSADMGINYDYNVLVVSENSQFLSHIPELDARMRKEFPQYYGEDGRPNSPRAIIVYAQWVPLSKDDKCNESWFESIREGCVFDLPTMTRTLSALTGDWMLPVSREFELPFIKGIQTSDSVSLVADDWARWASDRLDAIVKPDNGCHLSSHFMFGGRNSKFKSNASNGTSYSWRDTTVLWTMDIYYTPGHKQDAVEWRTRTLQEGIGPNGKFCKKDRRFLWGSQDGFDLDADWRHYYEDETKYNQLKSVRTRADPDGTFTPNTFSVARNHTCAKTDLSRL</sequence>
<dbReference type="SUPFAM" id="SSF56176">
    <property type="entry name" value="FAD-binding/transporter-associated domain-like"/>
    <property type="match status" value="1"/>
</dbReference>
<name>A0AAV9U2B0_9PEZI</name>
<dbReference type="Pfam" id="PF01565">
    <property type="entry name" value="FAD_binding_4"/>
    <property type="match status" value="1"/>
</dbReference>
<reference evidence="7 8" key="1">
    <citation type="submission" date="2019-10" db="EMBL/GenBank/DDBJ databases">
        <authorList>
            <person name="Palmer J.M."/>
        </authorList>
    </citation>
    <scope>NUCLEOTIDE SEQUENCE [LARGE SCALE GENOMIC DNA]</scope>
    <source>
        <strain evidence="7 8">TWF696</strain>
    </source>
</reference>
<evidence type="ECO:0000256" key="4">
    <source>
        <dbReference type="ARBA" id="ARBA00022827"/>
    </source>
</evidence>
<evidence type="ECO:0000256" key="1">
    <source>
        <dbReference type="ARBA" id="ARBA00001974"/>
    </source>
</evidence>
<comment type="cofactor">
    <cofactor evidence="1">
        <name>FAD</name>
        <dbReference type="ChEBI" id="CHEBI:57692"/>
    </cofactor>
</comment>
<accession>A0AAV9U2B0</accession>
<dbReference type="GO" id="GO:0016491">
    <property type="term" value="F:oxidoreductase activity"/>
    <property type="evidence" value="ECO:0007669"/>
    <property type="project" value="UniProtKB-KW"/>
</dbReference>
<dbReference type="InterPro" id="IPR050416">
    <property type="entry name" value="FAD-linked_Oxidoreductase"/>
</dbReference>
<dbReference type="PANTHER" id="PTHR42973">
    <property type="entry name" value="BINDING OXIDOREDUCTASE, PUTATIVE (AFU_ORTHOLOGUE AFUA_1G17690)-RELATED"/>
    <property type="match status" value="1"/>
</dbReference>
<keyword evidence="4" id="KW-0274">FAD</keyword>
<evidence type="ECO:0000256" key="2">
    <source>
        <dbReference type="ARBA" id="ARBA00005466"/>
    </source>
</evidence>
<feature type="domain" description="FAD-binding PCMH-type" evidence="6">
    <location>
        <begin position="35"/>
        <end position="213"/>
    </location>
</feature>
<dbReference type="PROSITE" id="PS51387">
    <property type="entry name" value="FAD_PCMH"/>
    <property type="match status" value="1"/>
</dbReference>
<dbReference type="Gene3D" id="3.30.465.10">
    <property type="match status" value="1"/>
</dbReference>
<dbReference type="PANTHER" id="PTHR42973:SF39">
    <property type="entry name" value="FAD-BINDING PCMH-TYPE DOMAIN-CONTAINING PROTEIN"/>
    <property type="match status" value="1"/>
</dbReference>
<dbReference type="InterPro" id="IPR016166">
    <property type="entry name" value="FAD-bd_PCMH"/>
</dbReference>
<gene>
    <name evidence="7" type="ORF">TWF696_002491</name>
</gene>
<dbReference type="AlphaFoldDB" id="A0AAV9U2B0"/>
<proteinExistence type="inferred from homology"/>
<dbReference type="InterPro" id="IPR016169">
    <property type="entry name" value="FAD-bd_PCMH_sub2"/>
</dbReference>
<keyword evidence="3" id="KW-0285">Flavoprotein</keyword>
<evidence type="ECO:0000313" key="8">
    <source>
        <dbReference type="Proteomes" id="UP001375240"/>
    </source>
</evidence>
<comment type="caution">
    <text evidence="7">The sequence shown here is derived from an EMBL/GenBank/DDBJ whole genome shotgun (WGS) entry which is preliminary data.</text>
</comment>
<keyword evidence="8" id="KW-1185">Reference proteome</keyword>
<dbReference type="InterPro" id="IPR036318">
    <property type="entry name" value="FAD-bd_PCMH-like_sf"/>
</dbReference>
<evidence type="ECO:0000259" key="6">
    <source>
        <dbReference type="PROSITE" id="PS51387"/>
    </source>
</evidence>